<keyword evidence="2" id="KW-1185">Reference proteome</keyword>
<name>A0AAN8ZIM5_9MAGN</name>
<reference evidence="1 2" key="1">
    <citation type="submission" date="2023-12" db="EMBL/GenBank/DDBJ databases">
        <title>A high-quality genome assembly for Dillenia turbinata (Dilleniales).</title>
        <authorList>
            <person name="Chanderbali A."/>
        </authorList>
    </citation>
    <scope>NUCLEOTIDE SEQUENCE [LARGE SCALE GENOMIC DNA]</scope>
    <source>
        <strain evidence="1">LSX21</strain>
        <tissue evidence="1">Leaf</tissue>
    </source>
</reference>
<protein>
    <submittedName>
        <fullName evidence="1">Uncharacterized protein</fullName>
    </submittedName>
</protein>
<evidence type="ECO:0000313" key="2">
    <source>
        <dbReference type="Proteomes" id="UP001370490"/>
    </source>
</evidence>
<gene>
    <name evidence="1" type="ORF">RJ641_032615</name>
</gene>
<dbReference type="AlphaFoldDB" id="A0AAN8ZIM5"/>
<comment type="caution">
    <text evidence="1">The sequence shown here is derived from an EMBL/GenBank/DDBJ whole genome shotgun (WGS) entry which is preliminary data.</text>
</comment>
<accession>A0AAN8ZIM5</accession>
<dbReference type="EMBL" id="JBAMMX010000006">
    <property type="protein sequence ID" value="KAK6939107.1"/>
    <property type="molecule type" value="Genomic_DNA"/>
</dbReference>
<organism evidence="1 2">
    <name type="scientific">Dillenia turbinata</name>
    <dbReference type="NCBI Taxonomy" id="194707"/>
    <lineage>
        <taxon>Eukaryota</taxon>
        <taxon>Viridiplantae</taxon>
        <taxon>Streptophyta</taxon>
        <taxon>Embryophyta</taxon>
        <taxon>Tracheophyta</taxon>
        <taxon>Spermatophyta</taxon>
        <taxon>Magnoliopsida</taxon>
        <taxon>eudicotyledons</taxon>
        <taxon>Gunneridae</taxon>
        <taxon>Pentapetalae</taxon>
        <taxon>Dilleniales</taxon>
        <taxon>Dilleniaceae</taxon>
        <taxon>Dillenia</taxon>
    </lineage>
</organism>
<sequence>MSIIYCHCLKWNFVTHLLLQHGGRWTSALSGGLFTDELANILSHLLAQVDLTSQVENEGNDLASELLLAILDLQAKHLAYLVAVPIEGEGKAKSAGGSLPV</sequence>
<proteinExistence type="predicted"/>
<evidence type="ECO:0000313" key="1">
    <source>
        <dbReference type="EMBL" id="KAK6939107.1"/>
    </source>
</evidence>
<dbReference type="Proteomes" id="UP001370490">
    <property type="component" value="Unassembled WGS sequence"/>
</dbReference>